<sequence>MDVITNTSMERYRDVLGTMLTREISGGSDEEEPVCAILCGKTFEVGEKVTSLLKPEIEVIHFINSCEDAKDNLGELLAGHGPTQSCKPNHIGSHDYNQLPRAVIFGRAFAEGEVNELNRLYRSTSSVPVAWIAGKPSVVPPSQPGPGYAEAGAENVKRAFERWREAGAKSDEIVYY</sequence>
<dbReference type="EMBL" id="JAVRQU010000002">
    <property type="protein sequence ID" value="KAK5706716.1"/>
    <property type="molecule type" value="Genomic_DNA"/>
</dbReference>
<reference evidence="1" key="1">
    <citation type="submission" date="2023-08" db="EMBL/GenBank/DDBJ databases">
        <title>Black Yeasts Isolated from many extreme environments.</title>
        <authorList>
            <person name="Coleine C."/>
            <person name="Stajich J.E."/>
            <person name="Selbmann L."/>
        </authorList>
    </citation>
    <scope>NUCLEOTIDE SEQUENCE</scope>
    <source>
        <strain evidence="1">CCFEE 5810</strain>
    </source>
</reference>
<accession>A0AAN7WJA3</accession>
<organism evidence="1 2">
    <name type="scientific">Elasticomyces elasticus</name>
    <dbReference type="NCBI Taxonomy" id="574655"/>
    <lineage>
        <taxon>Eukaryota</taxon>
        <taxon>Fungi</taxon>
        <taxon>Dikarya</taxon>
        <taxon>Ascomycota</taxon>
        <taxon>Pezizomycotina</taxon>
        <taxon>Dothideomycetes</taxon>
        <taxon>Dothideomycetidae</taxon>
        <taxon>Mycosphaerellales</taxon>
        <taxon>Teratosphaeriaceae</taxon>
        <taxon>Elasticomyces</taxon>
    </lineage>
</organism>
<proteinExistence type="predicted"/>
<protein>
    <submittedName>
        <fullName evidence="1">Uncharacterized protein</fullName>
    </submittedName>
</protein>
<evidence type="ECO:0000313" key="2">
    <source>
        <dbReference type="Proteomes" id="UP001310594"/>
    </source>
</evidence>
<comment type="caution">
    <text evidence="1">The sequence shown here is derived from an EMBL/GenBank/DDBJ whole genome shotgun (WGS) entry which is preliminary data.</text>
</comment>
<gene>
    <name evidence="1" type="ORF">LTR97_001706</name>
</gene>
<name>A0AAN7WJA3_9PEZI</name>
<evidence type="ECO:0000313" key="1">
    <source>
        <dbReference type="EMBL" id="KAK5706716.1"/>
    </source>
</evidence>
<dbReference type="AlphaFoldDB" id="A0AAN7WJA3"/>
<dbReference type="Proteomes" id="UP001310594">
    <property type="component" value="Unassembled WGS sequence"/>
</dbReference>